<sequence length="214" mass="22898">MAIGSAVALVGCAAPSAPPDAAPAPATAAPGPVVQLVTAAELGATWPPGCPVAPEQLRHVELNYVGFDGRTHRGVLVVHEQLVADVIAIFGDLARRGYPIAKMQTAEHYPNAADGLSMEDNNTSAFNCRPLPGSTSWSLHAYGRAIDLNPLLNPYIDRTGHLEPATAGAYLKRIRTDPGILHAGDPAVRAFTDRGWTWGGDWHNPIDYQHFERR</sequence>
<accession>A0A1Y5PMD7</accession>
<dbReference type="Gene3D" id="3.30.1380.10">
    <property type="match status" value="1"/>
</dbReference>
<dbReference type="InterPro" id="IPR039561">
    <property type="entry name" value="Peptidase_M15C"/>
</dbReference>
<dbReference type="InterPro" id="IPR009045">
    <property type="entry name" value="Zn_M74/Hedgehog-like"/>
</dbReference>
<proteinExistence type="predicted"/>
<organism evidence="2">
    <name type="scientific">uncultured Mycobacterium sp</name>
    <dbReference type="NCBI Taxonomy" id="171292"/>
    <lineage>
        <taxon>Bacteria</taxon>
        <taxon>Bacillati</taxon>
        <taxon>Actinomycetota</taxon>
        <taxon>Actinomycetes</taxon>
        <taxon>Mycobacteriales</taxon>
        <taxon>Mycobacteriaceae</taxon>
        <taxon>Mycobacterium</taxon>
        <taxon>environmental samples</taxon>
    </lineage>
</organism>
<reference evidence="2" key="1">
    <citation type="submission" date="2016-03" db="EMBL/GenBank/DDBJ databases">
        <authorList>
            <person name="Ploux O."/>
        </authorList>
    </citation>
    <scope>NUCLEOTIDE SEQUENCE</scope>
    <source>
        <strain evidence="2">UC10</strain>
    </source>
</reference>
<feature type="domain" description="Peptidase M15C" evidence="1">
    <location>
        <begin position="133"/>
        <end position="212"/>
    </location>
</feature>
<dbReference type="GO" id="GO:0008233">
    <property type="term" value="F:peptidase activity"/>
    <property type="evidence" value="ECO:0007669"/>
    <property type="project" value="InterPro"/>
</dbReference>
<evidence type="ECO:0000313" key="2">
    <source>
        <dbReference type="EMBL" id="SBS77068.1"/>
    </source>
</evidence>
<evidence type="ECO:0000259" key="1">
    <source>
        <dbReference type="Pfam" id="PF13539"/>
    </source>
</evidence>
<dbReference type="SUPFAM" id="SSF55166">
    <property type="entry name" value="Hedgehog/DD-peptidase"/>
    <property type="match status" value="1"/>
</dbReference>
<name>A0A1Y5PMD7_9MYCO</name>
<gene>
    <name evidence="2" type="ORF">MHPYR_40070</name>
</gene>
<dbReference type="EMBL" id="FLQS01000034">
    <property type="protein sequence ID" value="SBS77068.1"/>
    <property type="molecule type" value="Genomic_DNA"/>
</dbReference>
<dbReference type="Pfam" id="PF13539">
    <property type="entry name" value="Peptidase_M15_4"/>
    <property type="match status" value="1"/>
</dbReference>
<dbReference type="AlphaFoldDB" id="A0A1Y5PMD7"/>
<protein>
    <recommendedName>
        <fullName evidence="1">Peptidase M15C domain-containing protein</fullName>
    </recommendedName>
</protein>